<dbReference type="PANTHER" id="PTHR11422:SF5">
    <property type="entry name" value="DIVERSE IMMUNOGLOBULIN DOMAIN-CONTAINING PROTEIN 1.1 ISOFORM X1-RELATED"/>
    <property type="match status" value="1"/>
</dbReference>
<dbReference type="GO" id="GO:0035723">
    <property type="term" value="P:interleukin-15-mediated signaling pathway"/>
    <property type="evidence" value="ECO:0007669"/>
    <property type="project" value="TreeGrafter"/>
</dbReference>
<dbReference type="AlphaFoldDB" id="A0A3Q4H5R9"/>
<keyword evidence="1" id="KW-0732">Signal</keyword>
<evidence type="ECO:0000259" key="2">
    <source>
        <dbReference type="PROSITE" id="PS50835"/>
    </source>
</evidence>
<sequence length="124" mass="13956">MIFLTWIFVAVISGQMYHLYHRPGDCVTLPCDSLSDTCAMINWLYNKDSSQTKILVQNSNVKQSAQAARLSLQSNCSLGINNITAEDAGKYFCRPEGTTGQGTSVYLHILTSEYMSKEYCFYIM</sequence>
<dbReference type="GO" id="GO:0045121">
    <property type="term" value="C:membrane raft"/>
    <property type="evidence" value="ECO:0007669"/>
    <property type="project" value="TreeGrafter"/>
</dbReference>
<dbReference type="Gene3D" id="2.60.40.10">
    <property type="entry name" value="Immunoglobulins"/>
    <property type="match status" value="1"/>
</dbReference>
<dbReference type="InterPro" id="IPR013783">
    <property type="entry name" value="Ig-like_fold"/>
</dbReference>
<feature type="chain" id="PRO_5045035049" description="Ig-like domain-containing protein" evidence="1">
    <location>
        <begin position="17"/>
        <end position="124"/>
    </location>
</feature>
<feature type="signal peptide" evidence="1">
    <location>
        <begin position="1"/>
        <end position="16"/>
    </location>
</feature>
<dbReference type="GO" id="GO:0042289">
    <property type="term" value="F:MHC class II protein binding"/>
    <property type="evidence" value="ECO:0007669"/>
    <property type="project" value="TreeGrafter"/>
</dbReference>
<dbReference type="SMART" id="SM00409">
    <property type="entry name" value="IG"/>
    <property type="match status" value="1"/>
</dbReference>
<dbReference type="Pfam" id="PF07686">
    <property type="entry name" value="V-set"/>
    <property type="match status" value="1"/>
</dbReference>
<keyword evidence="4" id="KW-1185">Reference proteome</keyword>
<reference evidence="3" key="2">
    <citation type="submission" date="2025-09" db="UniProtKB">
        <authorList>
            <consortium name="Ensembl"/>
        </authorList>
    </citation>
    <scope>IDENTIFICATION</scope>
</reference>
<organism evidence="3 4">
    <name type="scientific">Neolamprologus brichardi</name>
    <name type="common">Fairy cichlid</name>
    <name type="synonym">Lamprologus brichardi</name>
    <dbReference type="NCBI Taxonomy" id="32507"/>
    <lineage>
        <taxon>Eukaryota</taxon>
        <taxon>Metazoa</taxon>
        <taxon>Chordata</taxon>
        <taxon>Craniata</taxon>
        <taxon>Vertebrata</taxon>
        <taxon>Euteleostomi</taxon>
        <taxon>Actinopterygii</taxon>
        <taxon>Neopterygii</taxon>
        <taxon>Teleostei</taxon>
        <taxon>Neoteleostei</taxon>
        <taxon>Acanthomorphata</taxon>
        <taxon>Ovalentaria</taxon>
        <taxon>Cichlomorphae</taxon>
        <taxon>Cichliformes</taxon>
        <taxon>Cichlidae</taxon>
        <taxon>African cichlids</taxon>
        <taxon>Pseudocrenilabrinae</taxon>
        <taxon>Lamprologini</taxon>
        <taxon>Neolamprologus</taxon>
    </lineage>
</organism>
<dbReference type="InterPro" id="IPR007110">
    <property type="entry name" value="Ig-like_dom"/>
</dbReference>
<dbReference type="InterPro" id="IPR036179">
    <property type="entry name" value="Ig-like_dom_sf"/>
</dbReference>
<evidence type="ECO:0000313" key="4">
    <source>
        <dbReference type="Proteomes" id="UP000261580"/>
    </source>
</evidence>
<dbReference type="PROSITE" id="PS50835">
    <property type="entry name" value="IG_LIKE"/>
    <property type="match status" value="1"/>
</dbReference>
<dbReference type="GO" id="GO:0042110">
    <property type="term" value="P:T cell activation"/>
    <property type="evidence" value="ECO:0007669"/>
    <property type="project" value="TreeGrafter"/>
</dbReference>
<dbReference type="SUPFAM" id="SSF48726">
    <property type="entry name" value="Immunoglobulin"/>
    <property type="match status" value="1"/>
</dbReference>
<proteinExistence type="predicted"/>
<dbReference type="STRING" id="32507.ENSNBRP00000011782"/>
<evidence type="ECO:0000313" key="3">
    <source>
        <dbReference type="Ensembl" id="ENSNBRP00000011782.1"/>
    </source>
</evidence>
<dbReference type="Proteomes" id="UP000261580">
    <property type="component" value="Unassembled WGS sequence"/>
</dbReference>
<evidence type="ECO:0000256" key="1">
    <source>
        <dbReference type="SAM" id="SignalP"/>
    </source>
</evidence>
<dbReference type="InterPro" id="IPR013106">
    <property type="entry name" value="Ig_V-set"/>
</dbReference>
<protein>
    <recommendedName>
        <fullName evidence="2">Ig-like domain-containing protein</fullName>
    </recommendedName>
</protein>
<dbReference type="InterPro" id="IPR003599">
    <property type="entry name" value="Ig_sub"/>
</dbReference>
<dbReference type="GeneTree" id="ENSGT01080000257598"/>
<reference evidence="3" key="1">
    <citation type="submission" date="2025-08" db="UniProtKB">
        <authorList>
            <consortium name="Ensembl"/>
        </authorList>
    </citation>
    <scope>IDENTIFICATION</scope>
</reference>
<accession>A0A3Q4H5R9</accession>
<dbReference type="GO" id="GO:0070374">
    <property type="term" value="P:positive regulation of ERK1 and ERK2 cascade"/>
    <property type="evidence" value="ECO:0007669"/>
    <property type="project" value="TreeGrafter"/>
</dbReference>
<dbReference type="GO" id="GO:0009897">
    <property type="term" value="C:external side of plasma membrane"/>
    <property type="evidence" value="ECO:0007669"/>
    <property type="project" value="TreeGrafter"/>
</dbReference>
<feature type="domain" description="Ig-like" evidence="2">
    <location>
        <begin position="24"/>
        <end position="94"/>
    </location>
</feature>
<name>A0A3Q4H5R9_NEOBR</name>
<dbReference type="Ensembl" id="ENSNBRT00000012114.1">
    <property type="protein sequence ID" value="ENSNBRP00000011782.1"/>
    <property type="gene ID" value="ENSNBRG00000009190.1"/>
</dbReference>
<dbReference type="GO" id="GO:1990782">
    <property type="term" value="F:protein tyrosine kinase binding"/>
    <property type="evidence" value="ECO:0007669"/>
    <property type="project" value="TreeGrafter"/>
</dbReference>
<dbReference type="PANTHER" id="PTHR11422">
    <property type="entry name" value="T-CELL SURFACE GLYCOPROTEIN CD4"/>
    <property type="match status" value="1"/>
</dbReference>
<dbReference type="OMA" id="RELPWTT"/>